<accession>A0A076F140</accession>
<dbReference type="GO" id="GO:0006355">
    <property type="term" value="P:regulation of DNA-templated transcription"/>
    <property type="evidence" value="ECO:0007669"/>
    <property type="project" value="InterPro"/>
</dbReference>
<dbReference type="Gene3D" id="1.10.10.10">
    <property type="entry name" value="Winged helix-like DNA-binding domain superfamily/Winged helix DNA-binding domain"/>
    <property type="match status" value="1"/>
</dbReference>
<proteinExistence type="predicted"/>
<dbReference type="AlphaFoldDB" id="A0A076F140"/>
<evidence type="ECO:0000313" key="5">
    <source>
        <dbReference type="EMBL" id="AII11328.1"/>
    </source>
</evidence>
<dbReference type="PROSITE" id="PS50043">
    <property type="entry name" value="HTH_LUXR_2"/>
    <property type="match status" value="1"/>
</dbReference>
<name>A0A076F140_RHOOP</name>
<dbReference type="SUPFAM" id="SSF46894">
    <property type="entry name" value="C-terminal effector domain of the bipartite response regulators"/>
    <property type="match status" value="1"/>
</dbReference>
<sequence>MWGCRRLSEGRRVGVSAGAVSNCAGSGPTSLTRREQQVAELVAEGLVNKSIADRLVISQHTAQGHVEHILSTLGFTSRTQIATWIIEQKQGQQS</sequence>
<keyword evidence="5" id="KW-0614">Plasmid</keyword>
<keyword evidence="2" id="KW-0238">DNA-binding</keyword>
<dbReference type="Pfam" id="PF00196">
    <property type="entry name" value="GerE"/>
    <property type="match status" value="1"/>
</dbReference>
<organism evidence="5 6">
    <name type="scientific">Rhodococcus opacus</name>
    <name type="common">Nocardia opaca</name>
    <dbReference type="NCBI Taxonomy" id="37919"/>
    <lineage>
        <taxon>Bacteria</taxon>
        <taxon>Bacillati</taxon>
        <taxon>Actinomycetota</taxon>
        <taxon>Actinomycetes</taxon>
        <taxon>Mycobacteriales</taxon>
        <taxon>Nocardiaceae</taxon>
        <taxon>Rhodococcus</taxon>
    </lineage>
</organism>
<dbReference type="PANTHER" id="PTHR44688">
    <property type="entry name" value="DNA-BINDING TRANSCRIPTIONAL ACTIVATOR DEVR_DOSR"/>
    <property type="match status" value="1"/>
</dbReference>
<keyword evidence="1" id="KW-0805">Transcription regulation</keyword>
<dbReference type="InterPro" id="IPR036388">
    <property type="entry name" value="WH-like_DNA-bd_sf"/>
</dbReference>
<evidence type="ECO:0000259" key="4">
    <source>
        <dbReference type="PROSITE" id="PS50043"/>
    </source>
</evidence>
<dbReference type="PRINTS" id="PR00038">
    <property type="entry name" value="HTHLUXR"/>
</dbReference>
<keyword evidence="3" id="KW-0804">Transcription</keyword>
<gene>
    <name evidence="5" type="ORF">EP51_45760</name>
</gene>
<dbReference type="EMBL" id="CP008950">
    <property type="protein sequence ID" value="AII11328.1"/>
    <property type="molecule type" value="Genomic_DNA"/>
</dbReference>
<dbReference type="CDD" id="cd06170">
    <property type="entry name" value="LuxR_C_like"/>
    <property type="match status" value="1"/>
</dbReference>
<evidence type="ECO:0000256" key="2">
    <source>
        <dbReference type="ARBA" id="ARBA00023125"/>
    </source>
</evidence>
<dbReference type="PANTHER" id="PTHR44688:SF16">
    <property type="entry name" value="DNA-BINDING TRANSCRIPTIONAL ACTIVATOR DEVR_DOSR"/>
    <property type="match status" value="1"/>
</dbReference>
<geneLocation type="plasmid" evidence="5 6">
    <name>pPDG3</name>
</geneLocation>
<dbReference type="GO" id="GO:0003677">
    <property type="term" value="F:DNA binding"/>
    <property type="evidence" value="ECO:0007669"/>
    <property type="project" value="UniProtKB-KW"/>
</dbReference>
<dbReference type="SMART" id="SM00421">
    <property type="entry name" value="HTH_LUXR"/>
    <property type="match status" value="1"/>
</dbReference>
<dbReference type="InterPro" id="IPR016032">
    <property type="entry name" value="Sig_transdc_resp-reg_C-effctor"/>
</dbReference>
<reference evidence="5 6" key="1">
    <citation type="submission" date="2014-07" db="EMBL/GenBank/DDBJ databases">
        <title>Genome Sequence of Rhodococcus opacus Strain R7, a Biodegrader of Mono- and Polycyclic Aromatic Hydrocarbons.</title>
        <authorList>
            <person name="Di Gennaro P."/>
            <person name="Zampolli J."/>
            <person name="Presti I."/>
            <person name="Cappelletti M."/>
            <person name="D'Ursi P."/>
            <person name="Orro A."/>
            <person name="Mezzelani A."/>
            <person name="Milanesi L."/>
        </authorList>
    </citation>
    <scope>NUCLEOTIDE SEQUENCE [LARGE SCALE GENOMIC DNA]</scope>
    <source>
        <strain evidence="5 6">R7</strain>
        <plasmid evidence="5">pPDG3</plasmid>
    </source>
</reference>
<dbReference type="InterPro" id="IPR000792">
    <property type="entry name" value="Tscrpt_reg_LuxR_C"/>
</dbReference>
<protein>
    <recommendedName>
        <fullName evidence="4">HTH luxR-type domain-containing protein</fullName>
    </recommendedName>
</protein>
<feature type="domain" description="HTH luxR-type" evidence="4">
    <location>
        <begin position="24"/>
        <end position="89"/>
    </location>
</feature>
<dbReference type="Proteomes" id="UP000028488">
    <property type="component" value="Plasmid pPDG3"/>
</dbReference>
<evidence type="ECO:0000256" key="3">
    <source>
        <dbReference type="ARBA" id="ARBA00023163"/>
    </source>
</evidence>
<evidence type="ECO:0000256" key="1">
    <source>
        <dbReference type="ARBA" id="ARBA00023015"/>
    </source>
</evidence>
<evidence type="ECO:0000313" key="6">
    <source>
        <dbReference type="Proteomes" id="UP000028488"/>
    </source>
</evidence>